<protein>
    <recommendedName>
        <fullName evidence="5">glucan endo-1,3-beta-D-glucosidase</fullName>
        <ecNumber evidence="5">3.2.1.39</ecNumber>
    </recommendedName>
    <alternativeName>
        <fullName evidence="18">Endo-1,3-beta-glucanase btgC</fullName>
    </alternativeName>
    <alternativeName>
        <fullName evidence="17">Laminarinase btgC</fullName>
    </alternativeName>
</protein>
<organism evidence="22 23">
    <name type="scientific">Linnemannia gamsii</name>
    <dbReference type="NCBI Taxonomy" id="64522"/>
    <lineage>
        <taxon>Eukaryota</taxon>
        <taxon>Fungi</taxon>
        <taxon>Fungi incertae sedis</taxon>
        <taxon>Mucoromycota</taxon>
        <taxon>Mortierellomycotina</taxon>
        <taxon>Mortierellomycetes</taxon>
        <taxon>Mortierellales</taxon>
        <taxon>Mortierellaceae</taxon>
        <taxon>Linnemannia</taxon>
    </lineage>
</organism>
<gene>
    <name evidence="22" type="ORF">BGZ96_008758</name>
</gene>
<keyword evidence="14" id="KW-0961">Cell wall biogenesis/degradation</keyword>
<keyword evidence="7" id="KW-0134">Cell wall</keyword>
<dbReference type="SUPFAM" id="SSF51445">
    <property type="entry name" value="(Trans)glycosidases"/>
    <property type="match status" value="1"/>
</dbReference>
<dbReference type="InterPro" id="IPR017853">
    <property type="entry name" value="GH"/>
</dbReference>
<dbReference type="PANTHER" id="PTHR16631:SF17">
    <property type="entry name" value="GLUCAN ENDO-1,3-BETA-GLUCOSIDASE BTGC"/>
    <property type="match status" value="1"/>
</dbReference>
<evidence type="ECO:0000256" key="4">
    <source>
        <dbReference type="ARBA" id="ARBA00008773"/>
    </source>
</evidence>
<feature type="compositionally biased region" description="Pro residues" evidence="20">
    <location>
        <begin position="237"/>
        <end position="255"/>
    </location>
</feature>
<comment type="caution">
    <text evidence="22">The sequence shown here is derived from an EMBL/GenBank/DDBJ whole genome shotgun (WGS) entry which is preliminary data.</text>
</comment>
<evidence type="ECO:0000256" key="21">
    <source>
        <dbReference type="SAM" id="Phobius"/>
    </source>
</evidence>
<evidence type="ECO:0000256" key="12">
    <source>
        <dbReference type="ARBA" id="ARBA00023180"/>
    </source>
</evidence>
<keyword evidence="21" id="KW-1133">Transmembrane helix</keyword>
<dbReference type="InterPro" id="IPR050732">
    <property type="entry name" value="Beta-glucan_modifiers"/>
</dbReference>
<comment type="catalytic activity">
    <reaction evidence="1">
        <text>Hydrolysis of (1-&gt;3)-beta-D-glucosidic linkages in (1-&gt;3)-beta-D-glucans.</text>
        <dbReference type="EC" id="3.2.1.39"/>
    </reaction>
</comment>
<evidence type="ECO:0000256" key="19">
    <source>
        <dbReference type="RuleBase" id="RU004335"/>
    </source>
</evidence>
<dbReference type="Pfam" id="PF00332">
    <property type="entry name" value="Glyco_hydro_17"/>
    <property type="match status" value="1"/>
</dbReference>
<evidence type="ECO:0000313" key="23">
    <source>
        <dbReference type="Proteomes" id="UP001194696"/>
    </source>
</evidence>
<evidence type="ECO:0000256" key="3">
    <source>
        <dbReference type="ARBA" id="ARBA00004401"/>
    </source>
</evidence>
<keyword evidence="9" id="KW-0732">Signal</keyword>
<evidence type="ECO:0000256" key="7">
    <source>
        <dbReference type="ARBA" id="ARBA00022512"/>
    </source>
</evidence>
<sequence>MSPNVLAAVDARLRASASNNSLREPSPLLRQGAFPANNSRSGSVSKASSMAPVITHHQMLQTSDAIMSREQLYDMFDKDDDEDMDEKNRKNNEGDMDATGHYLRTPRPGFAGGGSSTRSSRRNSMASSTVADSDIELVVNPRKQFSSSTLGKGSAAFAASAGGTRRAPYESGSLHNDEVYSDIPMTTEKSAWLKNKSSATRKYSSLCCVIGILMFIGAVAGITLGFMSRKDKVDGLAPPPNPDKPTNPLRPPTPPVTQFTPDPNLRKAFYGVDYNPAKSMMPWCGATLQPVINDMMLISQITNRVRLYGMDCNQADLTFQAINALGLNKTMQVILTIWVDKNQTTYQRQHDTLFQVLDTYGTDMVNGISVGNEVLFRKDRSLAELGALMKAVKAEITSRYGKTIPVFSSDVGGEMTSELASVSDMLQGNIHPYFSGTPAAGAANWTINEYENKITANPTPLGLKGVISEVGWPSAPESAVYLQGSIPGLANMQTVVDGFVCQANAAGIPYYWFEFKDEPWKVNPDVPVEPYWGIFDKDGKLKIKIPDCIAP</sequence>
<proteinExistence type="inferred from homology"/>
<evidence type="ECO:0000256" key="5">
    <source>
        <dbReference type="ARBA" id="ARBA00012780"/>
    </source>
</evidence>
<dbReference type="Proteomes" id="UP001194696">
    <property type="component" value="Unassembled WGS sequence"/>
</dbReference>
<dbReference type="PANTHER" id="PTHR16631">
    <property type="entry name" value="GLUCAN 1,3-BETA-GLUCOSIDASE"/>
    <property type="match status" value="1"/>
</dbReference>
<evidence type="ECO:0000256" key="14">
    <source>
        <dbReference type="ARBA" id="ARBA00023316"/>
    </source>
</evidence>
<keyword evidence="21" id="KW-0812">Transmembrane</keyword>
<keyword evidence="12" id="KW-0325">Glycoprotein</keyword>
<feature type="region of interest" description="Disordered" evidence="20">
    <location>
        <begin position="17"/>
        <end position="49"/>
    </location>
</feature>
<feature type="transmembrane region" description="Helical" evidence="21">
    <location>
        <begin position="203"/>
        <end position="226"/>
    </location>
</feature>
<keyword evidence="10" id="KW-0378">Hydrolase</keyword>
<keyword evidence="23" id="KW-1185">Reference proteome</keyword>
<dbReference type="Gene3D" id="3.20.20.80">
    <property type="entry name" value="Glycosidases"/>
    <property type="match status" value="1"/>
</dbReference>
<evidence type="ECO:0000256" key="9">
    <source>
        <dbReference type="ARBA" id="ARBA00022729"/>
    </source>
</evidence>
<evidence type="ECO:0000256" key="11">
    <source>
        <dbReference type="ARBA" id="ARBA00023136"/>
    </source>
</evidence>
<comment type="similarity">
    <text evidence="4 19">Belongs to the glycosyl hydrolase 17 family.</text>
</comment>
<evidence type="ECO:0000256" key="15">
    <source>
        <dbReference type="ARBA" id="ARBA00023326"/>
    </source>
</evidence>
<evidence type="ECO:0000256" key="16">
    <source>
        <dbReference type="ARBA" id="ARBA00037649"/>
    </source>
</evidence>
<evidence type="ECO:0000256" key="18">
    <source>
        <dbReference type="ARBA" id="ARBA00043078"/>
    </source>
</evidence>
<evidence type="ECO:0000256" key="10">
    <source>
        <dbReference type="ARBA" id="ARBA00022801"/>
    </source>
</evidence>
<evidence type="ECO:0000256" key="1">
    <source>
        <dbReference type="ARBA" id="ARBA00000382"/>
    </source>
</evidence>
<keyword evidence="15" id="KW-0624">Polysaccharide degradation</keyword>
<evidence type="ECO:0000256" key="13">
    <source>
        <dbReference type="ARBA" id="ARBA00023277"/>
    </source>
</evidence>
<feature type="compositionally biased region" description="Polar residues" evidence="20">
    <location>
        <begin position="36"/>
        <end position="48"/>
    </location>
</feature>
<evidence type="ECO:0000256" key="8">
    <source>
        <dbReference type="ARBA" id="ARBA00022525"/>
    </source>
</evidence>
<keyword evidence="6" id="KW-1003">Cell membrane</keyword>
<comment type="function">
    <text evidence="16">Glucanases play a role in cell expansion during growth, in cell-cell fusion during mating, and in spore release during sporulation. This enzyme may be involved in beta-glucan degradation. Active on laminarin and lichenan.</text>
</comment>
<keyword evidence="11 21" id="KW-0472">Membrane</keyword>
<feature type="region of interest" description="Disordered" evidence="20">
    <location>
        <begin position="234"/>
        <end position="260"/>
    </location>
</feature>
<dbReference type="EC" id="3.2.1.39" evidence="5"/>
<keyword evidence="13" id="KW-0119">Carbohydrate metabolism</keyword>
<feature type="region of interest" description="Disordered" evidence="20">
    <location>
        <begin position="77"/>
        <end position="128"/>
    </location>
</feature>
<evidence type="ECO:0000256" key="17">
    <source>
        <dbReference type="ARBA" id="ARBA00042373"/>
    </source>
</evidence>
<dbReference type="EMBL" id="JAAAIM010000050">
    <property type="protein sequence ID" value="KAG0296713.1"/>
    <property type="molecule type" value="Genomic_DNA"/>
</dbReference>
<evidence type="ECO:0000256" key="6">
    <source>
        <dbReference type="ARBA" id="ARBA00022475"/>
    </source>
</evidence>
<evidence type="ECO:0000256" key="20">
    <source>
        <dbReference type="SAM" id="MobiDB-lite"/>
    </source>
</evidence>
<feature type="compositionally biased region" description="Low complexity" evidence="20">
    <location>
        <begin position="116"/>
        <end position="128"/>
    </location>
</feature>
<accession>A0ABQ7KET7</accession>
<keyword evidence="8" id="KW-0964">Secreted</keyword>
<name>A0ABQ7KET7_9FUNG</name>
<reference evidence="22 23" key="1">
    <citation type="journal article" date="2020" name="Fungal Divers.">
        <title>Resolving the Mortierellaceae phylogeny through synthesis of multi-gene phylogenetics and phylogenomics.</title>
        <authorList>
            <person name="Vandepol N."/>
            <person name="Liber J."/>
            <person name="Desiro A."/>
            <person name="Na H."/>
            <person name="Kennedy M."/>
            <person name="Barry K."/>
            <person name="Grigoriev I.V."/>
            <person name="Miller A.N."/>
            <person name="O'Donnell K."/>
            <person name="Stajich J.E."/>
            <person name="Bonito G."/>
        </authorList>
    </citation>
    <scope>NUCLEOTIDE SEQUENCE [LARGE SCALE GENOMIC DNA]</scope>
    <source>
        <strain evidence="22 23">AD045</strain>
    </source>
</reference>
<evidence type="ECO:0000313" key="22">
    <source>
        <dbReference type="EMBL" id="KAG0296713.1"/>
    </source>
</evidence>
<evidence type="ECO:0000256" key="2">
    <source>
        <dbReference type="ARBA" id="ARBA00004191"/>
    </source>
</evidence>
<dbReference type="InterPro" id="IPR000490">
    <property type="entry name" value="Glyco_hydro_17"/>
</dbReference>
<comment type="subcellular location">
    <subcellularLocation>
        <location evidence="3">Cell membrane</location>
        <topology evidence="3">Single-pass type II membrane protein</topology>
    </subcellularLocation>
    <subcellularLocation>
        <location evidence="2">Secreted</location>
        <location evidence="2">Cell wall</location>
    </subcellularLocation>
</comment>